<reference evidence="5" key="1">
    <citation type="submission" date="2024-03" db="EMBL/GenBank/DDBJ databases">
        <title>Deinococcus weizhi sp. nov., isolated from human skin.</title>
        <authorList>
            <person name="Wei Z."/>
            <person name="Tian F."/>
            <person name="Yang C."/>
            <person name="Xin L.T."/>
            <person name="Wen Z.J."/>
            <person name="Lan K.C."/>
            <person name="Yu L."/>
            <person name="Zhe W."/>
            <person name="Dan F.D."/>
            <person name="Jun W."/>
            <person name="Rui Z."/>
            <person name="Yong X.J."/>
            <person name="Ting Y."/>
            <person name="Wei X."/>
            <person name="Xu Z.G."/>
            <person name="Xin Z."/>
            <person name="Dong F.G."/>
            <person name="Ni X.M."/>
            <person name="Zheng M.G."/>
            <person name="Chun Y."/>
            <person name="Qian W.X."/>
        </authorList>
    </citation>
    <scope>NUCLEOTIDE SEQUENCE</scope>
    <source>
        <strain evidence="5">VB142</strain>
    </source>
</reference>
<dbReference type="InterPro" id="IPR025110">
    <property type="entry name" value="AMP-bd_C"/>
</dbReference>
<keyword evidence="2 5" id="KW-0436">Ligase</keyword>
<dbReference type="Gene3D" id="3.30.300.30">
    <property type="match status" value="1"/>
</dbReference>
<evidence type="ECO:0000259" key="4">
    <source>
        <dbReference type="Pfam" id="PF13193"/>
    </source>
</evidence>
<dbReference type="InterPro" id="IPR000873">
    <property type="entry name" value="AMP-dep_synth/lig_dom"/>
</dbReference>
<dbReference type="InterPro" id="IPR050237">
    <property type="entry name" value="ATP-dep_AMP-bd_enzyme"/>
</dbReference>
<evidence type="ECO:0000256" key="2">
    <source>
        <dbReference type="ARBA" id="ARBA00022598"/>
    </source>
</evidence>
<gene>
    <name evidence="5" type="ORF">WDJ50_17460</name>
</gene>
<dbReference type="InterPro" id="IPR020845">
    <property type="entry name" value="AMP-binding_CS"/>
</dbReference>
<dbReference type="PANTHER" id="PTHR43767">
    <property type="entry name" value="LONG-CHAIN-FATTY-ACID--COA LIGASE"/>
    <property type="match status" value="1"/>
</dbReference>
<dbReference type="NCBIfam" id="NF004837">
    <property type="entry name" value="PRK06187.1"/>
    <property type="match status" value="1"/>
</dbReference>
<proteinExistence type="inferred from homology"/>
<evidence type="ECO:0000313" key="5">
    <source>
        <dbReference type="EMBL" id="WYF46205.1"/>
    </source>
</evidence>
<dbReference type="PANTHER" id="PTHR43767:SF1">
    <property type="entry name" value="NONRIBOSOMAL PEPTIDE SYNTHASE PES1 (EUROFUNG)-RELATED"/>
    <property type="match status" value="1"/>
</dbReference>
<dbReference type="InterPro" id="IPR045851">
    <property type="entry name" value="AMP-bd_C_sf"/>
</dbReference>
<dbReference type="Gene3D" id="3.40.50.12780">
    <property type="entry name" value="N-terminal domain of ligase-like"/>
    <property type="match status" value="1"/>
</dbReference>
<dbReference type="GO" id="GO:0016878">
    <property type="term" value="F:acid-thiol ligase activity"/>
    <property type="evidence" value="ECO:0007669"/>
    <property type="project" value="UniProtKB-ARBA"/>
</dbReference>
<dbReference type="PRINTS" id="PR00154">
    <property type="entry name" value="AMPBINDING"/>
</dbReference>
<name>A0AAU6Q6C5_9DEIO</name>
<dbReference type="EMBL" id="CP149783">
    <property type="protein sequence ID" value="WYF46205.1"/>
    <property type="molecule type" value="Genomic_DNA"/>
</dbReference>
<evidence type="ECO:0000256" key="1">
    <source>
        <dbReference type="ARBA" id="ARBA00006432"/>
    </source>
</evidence>
<dbReference type="Pfam" id="PF00501">
    <property type="entry name" value="AMP-binding"/>
    <property type="match status" value="1"/>
</dbReference>
<sequence length="504" mass="54310">MTLIDDFDRSVRNFPQRPALVYGERRLNWQQLGEEVSRAAHVLMAAGVEPGDRVAVYSGNSDLFVVAVHAVFKVGGVLVTINPRSAGPEVEYLLRDSGAKVLLVGLGLTEAAQRVTADLPGLRVFSLGGGAADDFAAQMALASTDPLQNRAAEDDLAEILYTSGTTGKPKGVMLSHAALHRVATMCAIVTRMPLRPRTLHVAPLYHSAQLNLFLNSTTMLAGCHVVLPTFDPVQVIDTIERERIQVFFGPPTMYQFLLRVPGVETRDVSSLAVGAYGAAPMPLALLEQIQATFPNLQLCGMYGLTEMGPGGVMLTAEEHAAKAGAGGLPPVGVEVRIVDEQGRDVPPGVVGEKLLRGSTMMQGYWNKPEQTAETIRNGWLHTGDLAMFDEDGYVYAVDRKKDMIISGGMNIYPAEVEAAIIAHPAVKDVAVLGRPHPDYGETVVAVVTLNDGHTLTLDDLRVHCRDHIADYKLPRDLVHGEVPRNPSGKILKQELRKSLGGTGL</sequence>
<protein>
    <submittedName>
        <fullName evidence="5">Long-chain fatty acid--CoA ligase</fullName>
    </submittedName>
</protein>
<dbReference type="AlphaFoldDB" id="A0AAU6Q6C5"/>
<dbReference type="SUPFAM" id="SSF56801">
    <property type="entry name" value="Acetyl-CoA synthetase-like"/>
    <property type="match status" value="1"/>
</dbReference>
<accession>A0AAU6Q6C5</accession>
<dbReference type="CDD" id="cd17631">
    <property type="entry name" value="FACL_FadD13-like"/>
    <property type="match status" value="1"/>
</dbReference>
<dbReference type="InterPro" id="IPR042099">
    <property type="entry name" value="ANL_N_sf"/>
</dbReference>
<dbReference type="InterPro" id="IPR020459">
    <property type="entry name" value="AMP-binding"/>
</dbReference>
<feature type="domain" description="AMP-binding enzyme C-terminal" evidence="4">
    <location>
        <begin position="415"/>
        <end position="489"/>
    </location>
</feature>
<dbReference type="RefSeq" id="WP_339097655.1">
    <property type="nucleotide sequence ID" value="NZ_CP149783.1"/>
</dbReference>
<dbReference type="PROSITE" id="PS00455">
    <property type="entry name" value="AMP_BINDING"/>
    <property type="match status" value="1"/>
</dbReference>
<organism evidence="5">
    <name type="scientific">Deinococcus sp. VB142</name>
    <dbReference type="NCBI Taxonomy" id="3112952"/>
    <lineage>
        <taxon>Bacteria</taxon>
        <taxon>Thermotogati</taxon>
        <taxon>Deinococcota</taxon>
        <taxon>Deinococci</taxon>
        <taxon>Deinococcales</taxon>
        <taxon>Deinococcaceae</taxon>
        <taxon>Deinococcus</taxon>
    </lineage>
</organism>
<evidence type="ECO:0000259" key="3">
    <source>
        <dbReference type="Pfam" id="PF00501"/>
    </source>
</evidence>
<dbReference type="FunFam" id="3.30.300.30:FF:000008">
    <property type="entry name" value="2,3-dihydroxybenzoate-AMP ligase"/>
    <property type="match status" value="1"/>
</dbReference>
<feature type="domain" description="AMP-dependent synthetase/ligase" evidence="3">
    <location>
        <begin position="7"/>
        <end position="365"/>
    </location>
</feature>
<comment type="similarity">
    <text evidence="1">Belongs to the ATP-dependent AMP-binding enzyme family.</text>
</comment>
<dbReference type="Pfam" id="PF13193">
    <property type="entry name" value="AMP-binding_C"/>
    <property type="match status" value="1"/>
</dbReference>